<dbReference type="SMART" id="SM00046">
    <property type="entry name" value="DAGKc"/>
    <property type="match status" value="1"/>
</dbReference>
<organism evidence="8 9">
    <name type="scientific">Ancrocorticia populi</name>
    <dbReference type="NCBI Taxonomy" id="2175228"/>
    <lineage>
        <taxon>Bacteria</taxon>
        <taxon>Bacillati</taxon>
        <taxon>Actinomycetota</taxon>
        <taxon>Actinomycetes</taxon>
        <taxon>Actinomycetales</taxon>
        <taxon>Actinomycetaceae</taxon>
        <taxon>Ancrocorticia</taxon>
    </lineage>
</organism>
<evidence type="ECO:0000256" key="5">
    <source>
        <dbReference type="ARBA" id="ARBA00022989"/>
    </source>
</evidence>
<dbReference type="OrthoDB" id="5242960at2"/>
<keyword evidence="9" id="KW-1185">Reference proteome</keyword>
<dbReference type="RefSeq" id="WP_109093424.1">
    <property type="nucleotide sequence ID" value="NZ_QETB01000003.1"/>
</dbReference>
<dbReference type="GO" id="GO:0016301">
    <property type="term" value="F:kinase activity"/>
    <property type="evidence" value="ECO:0007669"/>
    <property type="project" value="InterPro"/>
</dbReference>
<dbReference type="GO" id="GO:0005886">
    <property type="term" value="C:plasma membrane"/>
    <property type="evidence" value="ECO:0007669"/>
    <property type="project" value="UniProtKB-SubCell"/>
</dbReference>
<evidence type="ECO:0000313" key="9">
    <source>
        <dbReference type="Proteomes" id="UP000245283"/>
    </source>
</evidence>
<dbReference type="AlphaFoldDB" id="A0A2V1K4X5"/>
<keyword evidence="6" id="KW-0472">Membrane</keyword>
<comment type="subcellular location">
    <subcellularLocation>
        <location evidence="1">Cell membrane</location>
        <topology evidence="1">Multi-pass membrane protein</topology>
    </subcellularLocation>
</comment>
<dbReference type="Gene3D" id="2.60.200.40">
    <property type="match status" value="1"/>
</dbReference>
<dbReference type="InterPro" id="IPR016064">
    <property type="entry name" value="NAD/diacylglycerol_kinase_sf"/>
</dbReference>
<evidence type="ECO:0000256" key="1">
    <source>
        <dbReference type="ARBA" id="ARBA00004651"/>
    </source>
</evidence>
<keyword evidence="5" id="KW-1133">Transmembrane helix</keyword>
<keyword evidence="4" id="KW-0378">Hydrolase</keyword>
<evidence type="ECO:0000256" key="2">
    <source>
        <dbReference type="ARBA" id="ARBA00022475"/>
    </source>
</evidence>
<dbReference type="Proteomes" id="UP000245283">
    <property type="component" value="Unassembled WGS sequence"/>
</dbReference>
<evidence type="ECO:0000256" key="3">
    <source>
        <dbReference type="ARBA" id="ARBA00022692"/>
    </source>
</evidence>
<dbReference type="Gene3D" id="3.40.50.10330">
    <property type="entry name" value="Probable inorganic polyphosphate/atp-NAD kinase, domain 1"/>
    <property type="match status" value="1"/>
</dbReference>
<protein>
    <recommendedName>
        <fullName evidence="7">DAGKc domain-containing protein</fullName>
    </recommendedName>
</protein>
<dbReference type="EMBL" id="QETB01000003">
    <property type="protein sequence ID" value="PWF26352.1"/>
    <property type="molecule type" value="Genomic_DNA"/>
</dbReference>
<dbReference type="PANTHER" id="PTHR14969">
    <property type="entry name" value="SPHINGOSINE-1-PHOSPHATE PHOSPHOHYDROLASE"/>
    <property type="match status" value="1"/>
</dbReference>
<dbReference type="Gene3D" id="1.20.144.10">
    <property type="entry name" value="Phosphatidic acid phosphatase type 2/haloperoxidase"/>
    <property type="match status" value="1"/>
</dbReference>
<dbReference type="SMART" id="SM00014">
    <property type="entry name" value="acidPPc"/>
    <property type="match status" value="1"/>
</dbReference>
<name>A0A2V1K4X5_9ACTO</name>
<evidence type="ECO:0000259" key="7">
    <source>
        <dbReference type="PROSITE" id="PS50146"/>
    </source>
</evidence>
<proteinExistence type="predicted"/>
<evidence type="ECO:0000256" key="6">
    <source>
        <dbReference type="ARBA" id="ARBA00023136"/>
    </source>
</evidence>
<dbReference type="Pfam" id="PF00781">
    <property type="entry name" value="DAGK_cat"/>
    <property type="match status" value="1"/>
</dbReference>
<dbReference type="InterPro" id="IPR000326">
    <property type="entry name" value="PAP2/HPO"/>
</dbReference>
<reference evidence="9" key="1">
    <citation type="submission" date="2018-05" db="EMBL/GenBank/DDBJ databases">
        <authorList>
            <person name="Li Y."/>
        </authorList>
    </citation>
    <scope>NUCLEOTIDE SEQUENCE [LARGE SCALE GENOMIC DNA]</scope>
    <source>
        <strain evidence="9">sk1b4</strain>
    </source>
</reference>
<dbReference type="PANTHER" id="PTHR14969:SF62">
    <property type="entry name" value="DECAPRENYLPHOSPHORYL-5-PHOSPHORIBOSE PHOSPHATASE RV3807C-RELATED"/>
    <property type="match status" value="1"/>
</dbReference>
<dbReference type="InterPro" id="IPR017438">
    <property type="entry name" value="ATP-NAD_kinase_N"/>
</dbReference>
<dbReference type="SUPFAM" id="SSF111331">
    <property type="entry name" value="NAD kinase/diacylglycerol kinase-like"/>
    <property type="match status" value="1"/>
</dbReference>
<dbReference type="InterPro" id="IPR036938">
    <property type="entry name" value="PAP2/HPO_sf"/>
</dbReference>
<keyword evidence="3" id="KW-0812">Transmembrane</keyword>
<dbReference type="InterPro" id="IPR001206">
    <property type="entry name" value="Diacylglycerol_kinase_cat_dom"/>
</dbReference>
<sequence>MAGWRKRVDRKAESFTRNASLGPAADRLLKDLSQAANHGKLWLGAAGGLALMGSRGRVAAGQGLLSLAAASALANLVFKPLRGGDRPNPDLLSELRRLKQQPRSGSFPSGHSASAAAFSVGASLSWPAAAPVLVPTALAVAYSRLHTGAHWLSDVLAGLAVGAASGCGVHALWEALDQDALDLRQPVASPAEVPTLPAGQGLVVVVNPHSGPSSEVDAAEQIGALLPQARILVPGRDGAAEDIDSLLDEAVAWQGIKALGISGGDGTVSAAAGVARANSLPLAVFPGGTLNHFAKAIRADTHQAAARAVQTGSGRSIDVADLRIETPEGDVNTKTVLNTFSLGAYADMVIIRDKMEERFGKWGAGILAAIQVVRGGVPAQITENGDRHESWLTFVGINTYVPAGLAPATRRRLDTGNLDVRDYRTTQRLAPVRLVARSVLGNRGTRALQLFSGRSEPKELLTTIDLTCTSGLNPKGEAGVDLAHDGETVRVKAPEGSSVRIRLDMARGGLAAYAP</sequence>
<evidence type="ECO:0000313" key="8">
    <source>
        <dbReference type="EMBL" id="PWF26352.1"/>
    </source>
</evidence>
<dbReference type="Pfam" id="PF01569">
    <property type="entry name" value="PAP2"/>
    <property type="match status" value="1"/>
</dbReference>
<dbReference type="GO" id="GO:0016787">
    <property type="term" value="F:hydrolase activity"/>
    <property type="evidence" value="ECO:0007669"/>
    <property type="project" value="UniProtKB-KW"/>
</dbReference>
<dbReference type="PROSITE" id="PS50146">
    <property type="entry name" value="DAGK"/>
    <property type="match status" value="1"/>
</dbReference>
<keyword evidence="2" id="KW-1003">Cell membrane</keyword>
<accession>A0A2V1K4X5</accession>
<gene>
    <name evidence="8" type="ORF">DD236_05680</name>
</gene>
<feature type="domain" description="DAGKc" evidence="7">
    <location>
        <begin position="197"/>
        <end position="326"/>
    </location>
</feature>
<dbReference type="SUPFAM" id="SSF48317">
    <property type="entry name" value="Acid phosphatase/Vanadium-dependent haloperoxidase"/>
    <property type="match status" value="1"/>
</dbReference>
<comment type="caution">
    <text evidence="8">The sequence shown here is derived from an EMBL/GenBank/DDBJ whole genome shotgun (WGS) entry which is preliminary data.</text>
</comment>
<evidence type="ECO:0000256" key="4">
    <source>
        <dbReference type="ARBA" id="ARBA00022801"/>
    </source>
</evidence>